<gene>
    <name evidence="7" type="ORF">HAL01_04900</name>
</gene>
<keyword evidence="5 6" id="KW-0472">Membrane</keyword>
<dbReference type="RefSeq" id="WP_089800340.1">
    <property type="nucleotide sequence ID" value="NZ_BJYE01000004.1"/>
</dbReference>
<comment type="subcellular location">
    <subcellularLocation>
        <location evidence="1">Cell membrane</location>
        <topology evidence="1">Multi-pass membrane protein</topology>
    </subcellularLocation>
</comment>
<accession>A0A511WY35</accession>
<dbReference type="AlphaFoldDB" id="A0A511WY35"/>
<name>A0A511WY35_9BACI</name>
<comment type="caution">
    <text evidence="7">The sequence shown here is derived from an EMBL/GenBank/DDBJ whole genome shotgun (WGS) entry which is preliminary data.</text>
</comment>
<feature type="transmembrane region" description="Helical" evidence="6">
    <location>
        <begin position="188"/>
        <end position="208"/>
    </location>
</feature>
<evidence type="ECO:0000256" key="5">
    <source>
        <dbReference type="ARBA" id="ARBA00023136"/>
    </source>
</evidence>
<feature type="transmembrane region" description="Helical" evidence="6">
    <location>
        <begin position="476"/>
        <end position="496"/>
    </location>
</feature>
<reference evidence="7 8" key="1">
    <citation type="submission" date="2019-07" db="EMBL/GenBank/DDBJ databases">
        <title>Whole genome shotgun sequence of Halolactibacillus alkaliphilus NBRC 103919.</title>
        <authorList>
            <person name="Hosoyama A."/>
            <person name="Uohara A."/>
            <person name="Ohji S."/>
            <person name="Ichikawa N."/>
        </authorList>
    </citation>
    <scope>NUCLEOTIDE SEQUENCE [LARGE SCALE GENOMIC DNA]</scope>
    <source>
        <strain evidence="7 8">NBRC 103919</strain>
    </source>
</reference>
<evidence type="ECO:0000256" key="3">
    <source>
        <dbReference type="ARBA" id="ARBA00022692"/>
    </source>
</evidence>
<proteinExistence type="predicted"/>
<evidence type="ECO:0000256" key="1">
    <source>
        <dbReference type="ARBA" id="ARBA00004651"/>
    </source>
</evidence>
<dbReference type="OrthoDB" id="9775950at2"/>
<dbReference type="STRING" id="442899.SAMN05720591_10577"/>
<feature type="transmembrane region" description="Helical" evidence="6">
    <location>
        <begin position="43"/>
        <end position="66"/>
    </location>
</feature>
<feature type="transmembrane region" description="Helical" evidence="6">
    <location>
        <begin position="412"/>
        <end position="431"/>
    </location>
</feature>
<feature type="transmembrane region" description="Helical" evidence="6">
    <location>
        <begin position="387"/>
        <end position="406"/>
    </location>
</feature>
<feature type="transmembrane region" description="Helical" evidence="6">
    <location>
        <begin position="12"/>
        <end position="31"/>
    </location>
</feature>
<keyword evidence="8" id="KW-1185">Reference proteome</keyword>
<evidence type="ECO:0000313" key="8">
    <source>
        <dbReference type="Proteomes" id="UP000321400"/>
    </source>
</evidence>
<evidence type="ECO:0000256" key="4">
    <source>
        <dbReference type="ARBA" id="ARBA00022989"/>
    </source>
</evidence>
<dbReference type="InterPro" id="IPR002797">
    <property type="entry name" value="Polysacc_synth"/>
</dbReference>
<dbReference type="Pfam" id="PF01943">
    <property type="entry name" value="Polysacc_synt"/>
    <property type="match status" value="1"/>
</dbReference>
<protein>
    <submittedName>
        <fullName evidence="7">Stage V sporulation protein B</fullName>
    </submittedName>
</protein>
<dbReference type="EMBL" id="BJYE01000004">
    <property type="protein sequence ID" value="GEN56026.1"/>
    <property type="molecule type" value="Genomic_DNA"/>
</dbReference>
<dbReference type="InterPro" id="IPR024923">
    <property type="entry name" value="PG_synth_SpoVB"/>
</dbReference>
<feature type="transmembrane region" description="Helical" evidence="6">
    <location>
        <begin position="319"/>
        <end position="337"/>
    </location>
</feature>
<sequence>MSKPQSFIEGTLTLVMTGLAVRVLGFFLRLVMIRAVGEEAIGLYHLILPTFFFIFTFTQFGLPVAVSQRVSKYCANKDFVTVRRVLYLSIATGLAISLATSSCLYIIKDTLLIQLFSDRRVKLALTPLLCLIPLATVSSILKGFFQGLHNMKPQGVSQLLEQVTRLALLMYGMKDYSNDTVAMLTEKLLWQSVYSECVGLVFLAVTYLRTSLPQTVTKLKANNLMKQLFSIALPTTGMRLVHSFGHFLEPLIIHHHFVLSGLSITGATRAYGLLTGYIFPLLSFPIFITQAIATATIPSVTDAIEKKNHRLIHYRIHQVIRYSMMIGIYFTVILMVFPHTLLHLFYDTKEGLTTIKLMAPCYIFTYLHFPLHAVLQASDNTDKAMINSLISFFIKIAALTLFMRILKPTLGIIIAFSILSIASTWLHYRSVTKTTGYCITQSFIMQLIGLFLCFFFLTIGTKYLLEMFNALFLHEIAGLILLTINYIALVLLIGLIPKSEWITFITKQ</sequence>
<dbReference type="PANTHER" id="PTHR30250">
    <property type="entry name" value="PST FAMILY PREDICTED COLANIC ACID TRANSPORTER"/>
    <property type="match status" value="1"/>
</dbReference>
<dbReference type="PANTHER" id="PTHR30250:SF24">
    <property type="entry name" value="STAGE V SPORULATION PROTEIN B"/>
    <property type="match status" value="1"/>
</dbReference>
<feature type="transmembrane region" description="Helical" evidence="6">
    <location>
        <begin position="357"/>
        <end position="375"/>
    </location>
</feature>
<organism evidence="7 8">
    <name type="scientific">Halolactibacillus alkaliphilus</name>
    <dbReference type="NCBI Taxonomy" id="442899"/>
    <lineage>
        <taxon>Bacteria</taxon>
        <taxon>Bacillati</taxon>
        <taxon>Bacillota</taxon>
        <taxon>Bacilli</taxon>
        <taxon>Bacillales</taxon>
        <taxon>Bacillaceae</taxon>
        <taxon>Halolactibacillus</taxon>
    </lineage>
</organism>
<feature type="transmembrane region" description="Helical" evidence="6">
    <location>
        <begin position="128"/>
        <end position="145"/>
    </location>
</feature>
<evidence type="ECO:0000256" key="2">
    <source>
        <dbReference type="ARBA" id="ARBA00022475"/>
    </source>
</evidence>
<feature type="transmembrane region" description="Helical" evidence="6">
    <location>
        <begin position="277"/>
        <end position="298"/>
    </location>
</feature>
<feature type="transmembrane region" description="Helical" evidence="6">
    <location>
        <begin position="443"/>
        <end position="464"/>
    </location>
</feature>
<dbReference type="PIRSF" id="PIRSF038958">
    <property type="entry name" value="PG_synth_SpoVB"/>
    <property type="match status" value="1"/>
</dbReference>
<evidence type="ECO:0000313" key="7">
    <source>
        <dbReference type="EMBL" id="GEN56026.1"/>
    </source>
</evidence>
<dbReference type="InterPro" id="IPR050833">
    <property type="entry name" value="Poly_Biosynth_Transport"/>
</dbReference>
<keyword evidence="4 6" id="KW-1133">Transmembrane helix</keyword>
<dbReference type="GO" id="GO:0005886">
    <property type="term" value="C:plasma membrane"/>
    <property type="evidence" value="ECO:0007669"/>
    <property type="project" value="UniProtKB-SubCell"/>
</dbReference>
<feature type="transmembrane region" description="Helical" evidence="6">
    <location>
        <begin position="86"/>
        <end position="107"/>
    </location>
</feature>
<evidence type="ECO:0000256" key="6">
    <source>
        <dbReference type="SAM" id="Phobius"/>
    </source>
</evidence>
<keyword evidence="3 6" id="KW-0812">Transmembrane</keyword>
<keyword evidence="2" id="KW-1003">Cell membrane</keyword>
<dbReference type="Proteomes" id="UP000321400">
    <property type="component" value="Unassembled WGS sequence"/>
</dbReference>